<keyword evidence="3" id="KW-1185">Reference proteome</keyword>
<organism evidence="2 3">
    <name type="scientific">Corchorus capsularis</name>
    <name type="common">Jute</name>
    <dbReference type="NCBI Taxonomy" id="210143"/>
    <lineage>
        <taxon>Eukaryota</taxon>
        <taxon>Viridiplantae</taxon>
        <taxon>Streptophyta</taxon>
        <taxon>Embryophyta</taxon>
        <taxon>Tracheophyta</taxon>
        <taxon>Spermatophyta</taxon>
        <taxon>Magnoliopsida</taxon>
        <taxon>eudicotyledons</taxon>
        <taxon>Gunneridae</taxon>
        <taxon>Pentapetalae</taxon>
        <taxon>rosids</taxon>
        <taxon>malvids</taxon>
        <taxon>Malvales</taxon>
        <taxon>Malvaceae</taxon>
        <taxon>Grewioideae</taxon>
        <taxon>Apeibeae</taxon>
        <taxon>Corchorus</taxon>
    </lineage>
</organism>
<dbReference type="AlphaFoldDB" id="A0A1R3IX33"/>
<dbReference type="Gramene" id="OMO87125">
    <property type="protein sequence ID" value="OMO87125"/>
    <property type="gene ID" value="CCACVL1_09253"/>
</dbReference>
<evidence type="ECO:0000256" key="1">
    <source>
        <dbReference type="SAM" id="MobiDB-lite"/>
    </source>
</evidence>
<name>A0A1R3IX33_COCAP</name>
<protein>
    <submittedName>
        <fullName evidence="2">Uncharacterized protein</fullName>
    </submittedName>
</protein>
<accession>A0A1R3IX33</accession>
<feature type="non-terminal residue" evidence="2">
    <location>
        <position position="27"/>
    </location>
</feature>
<gene>
    <name evidence="2" type="ORF">CCACVL1_09253</name>
</gene>
<comment type="caution">
    <text evidence="2">The sequence shown here is derived from an EMBL/GenBank/DDBJ whole genome shotgun (WGS) entry which is preliminary data.</text>
</comment>
<feature type="region of interest" description="Disordered" evidence="1">
    <location>
        <begin position="1"/>
        <end position="27"/>
    </location>
</feature>
<dbReference type="EMBL" id="AWWV01009299">
    <property type="protein sequence ID" value="OMO87125.1"/>
    <property type="molecule type" value="Genomic_DNA"/>
</dbReference>
<dbReference type="Proteomes" id="UP000188268">
    <property type="component" value="Unassembled WGS sequence"/>
</dbReference>
<proteinExistence type="predicted"/>
<evidence type="ECO:0000313" key="3">
    <source>
        <dbReference type="Proteomes" id="UP000188268"/>
    </source>
</evidence>
<sequence>MVKVNNGTLSPKRPGTPKRLATPTIPQ</sequence>
<reference evidence="2 3" key="1">
    <citation type="submission" date="2013-09" db="EMBL/GenBank/DDBJ databases">
        <title>Corchorus capsularis genome sequencing.</title>
        <authorList>
            <person name="Alam M."/>
            <person name="Haque M.S."/>
            <person name="Islam M.S."/>
            <person name="Emdad E.M."/>
            <person name="Islam M.M."/>
            <person name="Ahmed B."/>
            <person name="Halim A."/>
            <person name="Hossen Q.M.M."/>
            <person name="Hossain M.Z."/>
            <person name="Ahmed R."/>
            <person name="Khan M.M."/>
            <person name="Islam R."/>
            <person name="Rashid M.M."/>
            <person name="Khan S.A."/>
            <person name="Rahman M.S."/>
            <person name="Alam M."/>
        </authorList>
    </citation>
    <scope>NUCLEOTIDE SEQUENCE [LARGE SCALE GENOMIC DNA]</scope>
    <source>
        <strain evidence="3">cv. CVL-1</strain>
        <tissue evidence="2">Whole seedling</tissue>
    </source>
</reference>
<evidence type="ECO:0000313" key="2">
    <source>
        <dbReference type="EMBL" id="OMO87125.1"/>
    </source>
</evidence>